<dbReference type="PANTHER" id="PTHR37312">
    <property type="entry name" value="MEMBRANE-BOUND ACYLTRANSFERASE YKRP-RELATED"/>
    <property type="match status" value="1"/>
</dbReference>
<feature type="transmembrane region" description="Helical" evidence="3">
    <location>
        <begin position="132"/>
        <end position="149"/>
    </location>
</feature>
<feature type="transmembrane region" description="Helical" evidence="3">
    <location>
        <begin position="256"/>
        <end position="277"/>
    </location>
</feature>
<feature type="transmembrane region" description="Helical" evidence="3">
    <location>
        <begin position="38"/>
        <end position="58"/>
    </location>
</feature>
<sequence>MKERDYYFDNAKCALMLLVVFGHFLRPYIDGVLWVHSLYTWIFFFHMPAFIFISGYFAKKFHEHGYLQKIMKKLLIPYVLFQLLYSIYYFFLYDKQSLELDLLTSHWSLWFLLSLFSWNVLLLWFGRLPKRIALPMALLFGLAGGMMEAEKWLSLSRTLTFFPFFLLGFFTKKSVIERLFAAPVRLVSLAVLVGMFFAIHFGFPDLPQDWLYGSKSYDTLGVSESAGIASRLAIYGASLLMMFGFLSLIPSRRFSFSVLGARTFYIYILHGFILKYLHETPFPDFIMDVHGYPLLLALSVAMMLILGSKPVVRLVRPLLEWRWPNWRQTMT</sequence>
<comment type="subcellular location">
    <subcellularLocation>
        <location evidence="1">Membrane</location>
    </subcellularLocation>
</comment>
<organism evidence="5 6">
    <name type="scientific">Geobacillus kaustophilus</name>
    <dbReference type="NCBI Taxonomy" id="1462"/>
    <lineage>
        <taxon>Bacteria</taxon>
        <taxon>Bacillati</taxon>
        <taxon>Bacillota</taxon>
        <taxon>Bacilli</taxon>
        <taxon>Bacillales</taxon>
        <taxon>Anoxybacillaceae</taxon>
        <taxon>Geobacillus</taxon>
        <taxon>Geobacillus thermoleovorans group</taxon>
    </lineage>
</organism>
<feature type="transmembrane region" description="Helical" evidence="3">
    <location>
        <begin position="228"/>
        <end position="249"/>
    </location>
</feature>
<name>A0A0D8BSF1_GEOKU</name>
<dbReference type="PANTHER" id="PTHR37312:SF1">
    <property type="entry name" value="MEMBRANE-BOUND ACYLTRANSFERASE YKRP-RELATED"/>
    <property type="match status" value="1"/>
</dbReference>
<comment type="similarity">
    <text evidence="2">Belongs to the acyltransferase 3 family.</text>
</comment>
<feature type="transmembrane region" description="Helical" evidence="3">
    <location>
        <begin position="107"/>
        <end position="125"/>
    </location>
</feature>
<keyword evidence="5" id="KW-0808">Transferase</keyword>
<dbReference type="OrthoDB" id="6623990at2"/>
<dbReference type="EMBL" id="JYBP01000003">
    <property type="protein sequence ID" value="KJE27138.1"/>
    <property type="molecule type" value="Genomic_DNA"/>
</dbReference>
<dbReference type="AlphaFoldDB" id="A0A0D8BSF1"/>
<dbReference type="PATRIC" id="fig|1462.6.peg.1270"/>
<evidence type="ECO:0000313" key="6">
    <source>
        <dbReference type="Proteomes" id="UP000032522"/>
    </source>
</evidence>
<comment type="caution">
    <text evidence="5">The sequence shown here is derived from an EMBL/GenBank/DDBJ whole genome shotgun (WGS) entry which is preliminary data.</text>
</comment>
<feature type="transmembrane region" description="Helical" evidence="3">
    <location>
        <begin position="155"/>
        <end position="171"/>
    </location>
</feature>
<keyword evidence="3" id="KW-1133">Transmembrane helix</keyword>
<evidence type="ECO:0000256" key="3">
    <source>
        <dbReference type="SAM" id="Phobius"/>
    </source>
</evidence>
<evidence type="ECO:0000313" key="5">
    <source>
        <dbReference type="EMBL" id="KJE27138.1"/>
    </source>
</evidence>
<dbReference type="Proteomes" id="UP000032522">
    <property type="component" value="Unassembled WGS sequence"/>
</dbReference>
<accession>A0A0D8BSF1</accession>
<dbReference type="GO" id="GO:0016747">
    <property type="term" value="F:acyltransferase activity, transferring groups other than amino-acyl groups"/>
    <property type="evidence" value="ECO:0007669"/>
    <property type="project" value="InterPro"/>
</dbReference>
<feature type="domain" description="Acyltransferase 3" evidence="4">
    <location>
        <begin position="6"/>
        <end position="306"/>
    </location>
</feature>
<protein>
    <submittedName>
        <fullName evidence="5">Acyltransferase family protein</fullName>
    </submittedName>
</protein>
<evidence type="ECO:0000256" key="2">
    <source>
        <dbReference type="ARBA" id="ARBA00007400"/>
    </source>
</evidence>
<feature type="transmembrane region" description="Helical" evidence="3">
    <location>
        <begin position="70"/>
        <end position="91"/>
    </location>
</feature>
<proteinExistence type="inferred from homology"/>
<keyword evidence="5" id="KW-0012">Acyltransferase</keyword>
<feature type="transmembrane region" description="Helical" evidence="3">
    <location>
        <begin position="289"/>
        <end position="307"/>
    </location>
</feature>
<dbReference type="InterPro" id="IPR002656">
    <property type="entry name" value="Acyl_transf_3_dom"/>
</dbReference>
<feature type="transmembrane region" description="Helical" evidence="3">
    <location>
        <begin position="7"/>
        <end position="26"/>
    </location>
</feature>
<reference evidence="5 6" key="1">
    <citation type="submission" date="2015-01" db="EMBL/GenBank/DDBJ databases">
        <authorList>
            <person name="Filippidou S."/>
            <person name="Jeanneret N."/>
            <person name="Russel-Delif L."/>
            <person name="Junier T."/>
            <person name="Wunderlin T."/>
            <person name="Molina V."/>
            <person name="Johnson S.L."/>
            <person name="Davenport K.W."/>
            <person name="Chain P.S."/>
            <person name="Dorador C."/>
            <person name="Junier P."/>
        </authorList>
    </citation>
    <scope>NUCLEOTIDE SEQUENCE [LARGE SCALE GENOMIC DNA]</scope>
    <source>
        <strain evidence="5 6">Et7/4</strain>
    </source>
</reference>
<dbReference type="Pfam" id="PF01757">
    <property type="entry name" value="Acyl_transf_3"/>
    <property type="match status" value="1"/>
</dbReference>
<keyword evidence="3" id="KW-0812">Transmembrane</keyword>
<feature type="transmembrane region" description="Helical" evidence="3">
    <location>
        <begin position="183"/>
        <end position="203"/>
    </location>
</feature>
<evidence type="ECO:0000259" key="4">
    <source>
        <dbReference type="Pfam" id="PF01757"/>
    </source>
</evidence>
<evidence type="ECO:0000256" key="1">
    <source>
        <dbReference type="ARBA" id="ARBA00004370"/>
    </source>
</evidence>
<keyword evidence="3" id="KW-0472">Membrane</keyword>
<dbReference type="InterPro" id="IPR052734">
    <property type="entry name" value="Nod_factor_acetyltransferase"/>
</dbReference>
<gene>
    <name evidence="5" type="ORF">LG52_1093</name>
</gene>
<dbReference type="RefSeq" id="WP_044731232.1">
    <property type="nucleotide sequence ID" value="NZ_JYBP01000003.1"/>
</dbReference>